<gene>
    <name evidence="2" type="ORF">XM38_012310</name>
</gene>
<keyword evidence="3" id="KW-1185">Reference proteome</keyword>
<dbReference type="Proteomes" id="UP000191901">
    <property type="component" value="Chromosome"/>
</dbReference>
<evidence type="ECO:0000259" key="1">
    <source>
        <dbReference type="PROSITE" id="PS50164"/>
    </source>
</evidence>
<dbReference type="Gene3D" id="3.40.1440.10">
    <property type="entry name" value="GIY-YIG endonuclease"/>
    <property type="match status" value="1"/>
</dbReference>
<dbReference type="InterPro" id="IPR000305">
    <property type="entry name" value="GIY-YIG_endonuc"/>
</dbReference>
<evidence type="ECO:0000313" key="2">
    <source>
        <dbReference type="EMBL" id="ASC70294.1"/>
    </source>
</evidence>
<dbReference type="AlphaFoldDB" id="A0A1Z3HIZ7"/>
<dbReference type="Pfam" id="PF01541">
    <property type="entry name" value="GIY-YIG"/>
    <property type="match status" value="1"/>
</dbReference>
<dbReference type="InterPro" id="IPR035901">
    <property type="entry name" value="GIY-YIG_endonuc_sf"/>
</dbReference>
<accession>A0A1Z3HIZ7</accession>
<reference evidence="2 3" key="1">
    <citation type="journal article" date="2016" name="Biochim. Biophys. Acta">
        <title>Characterization of red-shifted phycobilisomes isolated from the chlorophyll f-containing cyanobacterium Halomicronema hongdechloris.</title>
        <authorList>
            <person name="Li Y."/>
            <person name="Lin Y."/>
            <person name="Garvey C.J."/>
            <person name="Birch D."/>
            <person name="Corkery R.W."/>
            <person name="Loughlin P.C."/>
            <person name="Scheer H."/>
            <person name="Willows R.D."/>
            <person name="Chen M."/>
        </authorList>
    </citation>
    <scope>NUCLEOTIDE SEQUENCE [LARGE SCALE GENOMIC DNA]</scope>
    <source>
        <strain evidence="2 3">C2206</strain>
    </source>
</reference>
<dbReference type="EMBL" id="CP021983">
    <property type="protein sequence ID" value="ASC70294.1"/>
    <property type="molecule type" value="Genomic_DNA"/>
</dbReference>
<organism evidence="2 3">
    <name type="scientific">Halomicronema hongdechloris C2206</name>
    <dbReference type="NCBI Taxonomy" id="1641165"/>
    <lineage>
        <taxon>Bacteria</taxon>
        <taxon>Bacillati</taxon>
        <taxon>Cyanobacteriota</taxon>
        <taxon>Cyanophyceae</taxon>
        <taxon>Nodosilineales</taxon>
        <taxon>Nodosilineaceae</taxon>
        <taxon>Halomicronema</taxon>
    </lineage>
</organism>
<dbReference type="RefSeq" id="WP_202978829.1">
    <property type="nucleotide sequence ID" value="NZ_CP021983.2"/>
</dbReference>
<sequence>MMRGCYLLHFRQPLDPSTPNRARHYIGYATDIDKRIKQHRKGRGSRFCAVAHERGIEFDVVCTWPNMGRDFERALKAQKNAPRLCWCCKLQTADPGKHRGVME</sequence>
<dbReference type="PROSITE" id="PS50164">
    <property type="entry name" value="GIY_YIG"/>
    <property type="match status" value="1"/>
</dbReference>
<feature type="domain" description="GIY-YIG" evidence="1">
    <location>
        <begin position="1"/>
        <end position="86"/>
    </location>
</feature>
<protein>
    <recommendedName>
        <fullName evidence="1">GIY-YIG domain-containing protein</fullName>
    </recommendedName>
</protein>
<name>A0A1Z3HIZ7_9CYAN</name>
<proteinExistence type="predicted"/>
<dbReference type="KEGG" id="hhg:XM38_012310"/>
<evidence type="ECO:0000313" key="3">
    <source>
        <dbReference type="Proteomes" id="UP000191901"/>
    </source>
</evidence>